<proteinExistence type="inferred from homology"/>
<dbReference type="Pfam" id="PF13180">
    <property type="entry name" value="PDZ_2"/>
    <property type="match status" value="2"/>
</dbReference>
<dbReference type="Proteomes" id="UP000239735">
    <property type="component" value="Unassembled WGS sequence"/>
</dbReference>
<feature type="chain" id="PRO_5015009729" evidence="2">
    <location>
        <begin position="37"/>
        <end position="298"/>
    </location>
</feature>
<organism evidence="4 5">
    <name type="scientific">Candidatus Sulfuritelmatomonas gaucii</name>
    <dbReference type="NCBI Taxonomy" id="2043161"/>
    <lineage>
        <taxon>Bacteria</taxon>
        <taxon>Pseudomonadati</taxon>
        <taxon>Acidobacteriota</taxon>
        <taxon>Terriglobia</taxon>
        <taxon>Terriglobales</taxon>
        <taxon>Acidobacteriaceae</taxon>
        <taxon>Candidatus Sulfuritelmatomonas</taxon>
    </lineage>
</organism>
<evidence type="ECO:0000256" key="2">
    <source>
        <dbReference type="SAM" id="SignalP"/>
    </source>
</evidence>
<dbReference type="PROSITE" id="PS50106">
    <property type="entry name" value="PDZ"/>
    <property type="match status" value="1"/>
</dbReference>
<evidence type="ECO:0000259" key="3">
    <source>
        <dbReference type="PROSITE" id="PS50106"/>
    </source>
</evidence>
<dbReference type="PANTHER" id="PTHR22939:SF129">
    <property type="entry name" value="SERINE PROTEASE HTRA2, MITOCHONDRIAL"/>
    <property type="match status" value="1"/>
</dbReference>
<evidence type="ECO:0000313" key="4">
    <source>
        <dbReference type="EMBL" id="SPE19045.1"/>
    </source>
</evidence>
<dbReference type="SMART" id="SM00228">
    <property type="entry name" value="PDZ"/>
    <property type="match status" value="2"/>
</dbReference>
<comment type="similarity">
    <text evidence="1">Belongs to the peptidase S1C family.</text>
</comment>
<dbReference type="OrthoDB" id="109450at2"/>
<dbReference type="SUPFAM" id="SSF50156">
    <property type="entry name" value="PDZ domain-like"/>
    <property type="match status" value="2"/>
</dbReference>
<name>A0A2N9L7U4_9BACT</name>
<feature type="signal peptide" evidence="2">
    <location>
        <begin position="1"/>
        <end position="36"/>
    </location>
</feature>
<evidence type="ECO:0000256" key="1">
    <source>
        <dbReference type="ARBA" id="ARBA00010541"/>
    </source>
</evidence>
<dbReference type="InterPro" id="IPR036034">
    <property type="entry name" value="PDZ_sf"/>
</dbReference>
<feature type="domain" description="PDZ" evidence="3">
    <location>
        <begin position="50"/>
        <end position="141"/>
    </location>
</feature>
<dbReference type="InterPro" id="IPR001478">
    <property type="entry name" value="PDZ"/>
</dbReference>
<protein>
    <submittedName>
        <fullName evidence="4">Putative PDZ/DHR/GLGF domain protein</fullName>
    </submittedName>
</protein>
<keyword evidence="2" id="KW-0732">Signal</keyword>
<gene>
    <name evidence="4" type="ORF">SBA5_190022</name>
</gene>
<accession>A0A2N9L7U4</accession>
<dbReference type="Gene3D" id="2.30.42.10">
    <property type="match status" value="2"/>
</dbReference>
<sequence>MKHLLRPYPVSHRNLALATLAAAAAMLAAAPTVVHAQALDLAPFFDDSSTLLSHTSPAGYLGVDITDIDADKAQSLKLKDTHGAVITLIDHDAPAGQIGLRVNDVILGIDGQNVDGAEALRRILREIPPGRKVSLEISRDGNIQTLAVQLADRKEMEKAIWSKIGVDADGISPIPPPPGMGVLPGSGGTPLSSGFHMSLFTSTLNVGAMVEPLTSQMSEYLGVQGGLMVKQVAKKSEAAKAGLKAFDVILKVGADSIATSADWDRSLRSNVGKPVQVTILRSGKQQTLNLQVDSKHHS</sequence>
<dbReference type="AlphaFoldDB" id="A0A2N9L7U4"/>
<dbReference type="EMBL" id="OKRB01000074">
    <property type="protein sequence ID" value="SPE19045.1"/>
    <property type="molecule type" value="Genomic_DNA"/>
</dbReference>
<evidence type="ECO:0000313" key="5">
    <source>
        <dbReference type="Proteomes" id="UP000239735"/>
    </source>
</evidence>
<dbReference type="PANTHER" id="PTHR22939">
    <property type="entry name" value="SERINE PROTEASE FAMILY S1C HTRA-RELATED"/>
    <property type="match status" value="1"/>
</dbReference>
<reference evidence="5" key="1">
    <citation type="submission" date="2018-02" db="EMBL/GenBank/DDBJ databases">
        <authorList>
            <person name="Hausmann B."/>
        </authorList>
    </citation>
    <scope>NUCLEOTIDE SEQUENCE [LARGE SCALE GENOMIC DNA]</scope>
    <source>
        <strain evidence="5">Peat soil MAG SbA5</strain>
    </source>
</reference>